<proteinExistence type="predicted"/>
<sequence length="143" mass="14752">MNAVSGGRDDLSWVLTDFAQRVADVDCAVLWSSDGFPRAASEGVPEEQAEDLAAMSASAFSSSKRVSVIGGGGELAKTVIEGANRFVVLALAAERTGITVVVDTAADPLIVNVELDRLLAQVGEHLVTEGRGGSADPLTGTRP</sequence>
<keyword evidence="3" id="KW-1185">Reference proteome</keyword>
<dbReference type="SUPFAM" id="SSF103196">
    <property type="entry name" value="Roadblock/LC7 domain"/>
    <property type="match status" value="1"/>
</dbReference>
<accession>A0A426JLT5</accession>
<feature type="domain" description="Roadblock/LAMTOR2" evidence="1">
    <location>
        <begin position="12"/>
        <end position="102"/>
    </location>
</feature>
<dbReference type="SMART" id="SM00960">
    <property type="entry name" value="Robl_LC7"/>
    <property type="match status" value="1"/>
</dbReference>
<dbReference type="AlphaFoldDB" id="A0A426JLT5"/>
<dbReference type="Proteomes" id="UP000274515">
    <property type="component" value="Unassembled WGS sequence"/>
</dbReference>
<comment type="caution">
    <text evidence="2">The sequence shown here is derived from an EMBL/GenBank/DDBJ whole genome shotgun (WGS) entry which is preliminary data.</text>
</comment>
<protein>
    <recommendedName>
        <fullName evidence="1">Roadblock/LAMTOR2 domain-containing protein</fullName>
    </recommendedName>
</protein>
<dbReference type="PANTHER" id="PTHR36222">
    <property type="entry name" value="SERINE PROTEASE INHIBITOR RV3364C"/>
    <property type="match status" value="1"/>
</dbReference>
<evidence type="ECO:0000313" key="3">
    <source>
        <dbReference type="Proteomes" id="UP000274515"/>
    </source>
</evidence>
<evidence type="ECO:0000313" key="2">
    <source>
        <dbReference type="EMBL" id="RRO14168.1"/>
    </source>
</evidence>
<dbReference type="InterPro" id="IPR004942">
    <property type="entry name" value="Roadblock/LAMTOR2_dom"/>
</dbReference>
<dbReference type="PANTHER" id="PTHR36222:SF1">
    <property type="entry name" value="SERINE PROTEASE INHIBITOR RV3364C"/>
    <property type="match status" value="1"/>
</dbReference>
<name>A0A426JLT5_9PSEU</name>
<dbReference type="Gene3D" id="3.30.450.30">
    <property type="entry name" value="Dynein light chain 2a, cytoplasmic"/>
    <property type="match status" value="1"/>
</dbReference>
<dbReference type="EMBL" id="RSAA01000020">
    <property type="protein sequence ID" value="RRO14168.1"/>
    <property type="molecule type" value="Genomic_DNA"/>
</dbReference>
<dbReference type="InterPro" id="IPR053141">
    <property type="entry name" value="Mycobact_SerProt_Inhib_Rv3364c"/>
</dbReference>
<reference evidence="2 3" key="1">
    <citation type="submission" date="2018-11" db="EMBL/GenBank/DDBJ databases">
        <title>Saccharopolyspora rhizosphaerae sp. nov., an actinomycete isolated from rhizosphere soil in Thailand.</title>
        <authorList>
            <person name="Intra B."/>
            <person name="Euanorasetr J."/>
            <person name="Take A."/>
            <person name="Inahashi Y."/>
            <person name="Mori M."/>
            <person name="Panbangred W."/>
            <person name="Matsumoto A."/>
        </authorList>
    </citation>
    <scope>NUCLEOTIDE SEQUENCE [LARGE SCALE GENOMIC DNA]</scope>
    <source>
        <strain evidence="2 3">H219</strain>
    </source>
</reference>
<organism evidence="2 3">
    <name type="scientific">Saccharopolyspora rhizosphaerae</name>
    <dbReference type="NCBI Taxonomy" id="2492662"/>
    <lineage>
        <taxon>Bacteria</taxon>
        <taxon>Bacillati</taxon>
        <taxon>Actinomycetota</taxon>
        <taxon>Actinomycetes</taxon>
        <taxon>Pseudonocardiales</taxon>
        <taxon>Pseudonocardiaceae</taxon>
        <taxon>Saccharopolyspora</taxon>
    </lineage>
</organism>
<dbReference type="Pfam" id="PF03259">
    <property type="entry name" value="Robl_LC7"/>
    <property type="match status" value="1"/>
</dbReference>
<gene>
    <name evidence="2" type="ORF">EIL87_20675</name>
</gene>
<evidence type="ECO:0000259" key="1">
    <source>
        <dbReference type="SMART" id="SM00960"/>
    </source>
</evidence>